<comment type="subcellular location">
    <subcellularLocation>
        <location evidence="1">Cytoplasm</location>
        <location evidence="1">Cytoskeleton</location>
        <location evidence="1">Microtubule organizing center</location>
        <location evidence="1">Centrosome</location>
        <location evidence="1">Centriole</location>
    </subcellularLocation>
</comment>
<dbReference type="PANTHER" id="PTHR20544">
    <property type="entry name" value="CENTROSOMAL PROTEIN CEP135"/>
    <property type="match status" value="1"/>
</dbReference>
<accession>A0A663FDY3</accession>
<evidence type="ECO:0000256" key="2">
    <source>
        <dbReference type="ARBA" id="ARBA00022490"/>
    </source>
</evidence>
<feature type="compositionally biased region" description="Polar residues" evidence="6">
    <location>
        <begin position="211"/>
        <end position="220"/>
    </location>
</feature>
<evidence type="ECO:0000313" key="7">
    <source>
        <dbReference type="Ensembl" id="ENSACCP00020022086.1"/>
    </source>
</evidence>
<comment type="similarity">
    <text evidence="4">Belongs to the CEP135/TSGA10 family.</text>
</comment>
<evidence type="ECO:0000256" key="4">
    <source>
        <dbReference type="ARBA" id="ARBA00038123"/>
    </source>
</evidence>
<feature type="coiled-coil region" evidence="5">
    <location>
        <begin position="139"/>
        <end position="187"/>
    </location>
</feature>
<dbReference type="AlphaFoldDB" id="A0A663FDY3"/>
<reference evidence="7" key="2">
    <citation type="submission" date="2025-09" db="UniProtKB">
        <authorList>
            <consortium name="Ensembl"/>
        </authorList>
    </citation>
    <scope>IDENTIFICATION</scope>
</reference>
<dbReference type="InterPro" id="IPR051877">
    <property type="entry name" value="Centriole_BasalBody_StrucProt"/>
</dbReference>
<sequence>MENYHKAREQGESWEAKYHQAEADCSSVRLTLISAESENHRLKEKMESLETEMEQRLTTEAAYKSQISVLSKSLVKMDGKLQKLHWERVSILLQSKCESSHSEIELLRKQLGSERGSMKNLESLLVSSHEKEFQSQIAKQEKDSEIQFLKEQLSLAENKLAVQSQDFTQLRNRAARLESELAITKRQLGTERFERECAVQELQRQNRTISYQLSSTLRTSSPEHSHHRPPDWSLDWSLEG</sequence>
<keyword evidence="5" id="KW-0175">Coiled coil</keyword>
<feature type="region of interest" description="Disordered" evidence="6">
    <location>
        <begin position="211"/>
        <end position="240"/>
    </location>
</feature>
<dbReference type="Ensembl" id="ENSACCT00020023062.1">
    <property type="protein sequence ID" value="ENSACCP00020022086.1"/>
    <property type="gene ID" value="ENSACCG00020015184.1"/>
</dbReference>
<feature type="coiled-coil region" evidence="5">
    <location>
        <begin position="4"/>
        <end position="59"/>
    </location>
</feature>
<dbReference type="GO" id="GO:0005814">
    <property type="term" value="C:centriole"/>
    <property type="evidence" value="ECO:0007669"/>
    <property type="project" value="UniProtKB-SubCell"/>
</dbReference>
<keyword evidence="2" id="KW-0963">Cytoplasm</keyword>
<evidence type="ECO:0000256" key="6">
    <source>
        <dbReference type="SAM" id="MobiDB-lite"/>
    </source>
</evidence>
<evidence type="ECO:0000313" key="8">
    <source>
        <dbReference type="Proteomes" id="UP000472275"/>
    </source>
</evidence>
<dbReference type="PANTHER" id="PTHR20544:SF2">
    <property type="entry name" value="TESTIS SPECIFIC 10"/>
    <property type="match status" value="1"/>
</dbReference>
<evidence type="ECO:0000256" key="3">
    <source>
        <dbReference type="ARBA" id="ARBA00023212"/>
    </source>
</evidence>
<reference evidence="7" key="1">
    <citation type="submission" date="2025-08" db="UniProtKB">
        <authorList>
            <consortium name="Ensembl"/>
        </authorList>
    </citation>
    <scope>IDENTIFICATION</scope>
</reference>
<evidence type="ECO:0000256" key="5">
    <source>
        <dbReference type="SAM" id="Coils"/>
    </source>
</evidence>
<dbReference type="Proteomes" id="UP000472275">
    <property type="component" value="Chromosome 23"/>
</dbReference>
<keyword evidence="8" id="KW-1185">Reference proteome</keyword>
<name>A0A663FDY3_AQUCH</name>
<feature type="compositionally biased region" description="Basic and acidic residues" evidence="6">
    <location>
        <begin position="221"/>
        <end position="230"/>
    </location>
</feature>
<organism evidence="7 8">
    <name type="scientific">Aquila chrysaetos chrysaetos</name>
    <dbReference type="NCBI Taxonomy" id="223781"/>
    <lineage>
        <taxon>Eukaryota</taxon>
        <taxon>Metazoa</taxon>
        <taxon>Chordata</taxon>
        <taxon>Craniata</taxon>
        <taxon>Vertebrata</taxon>
        <taxon>Euteleostomi</taxon>
        <taxon>Archelosauria</taxon>
        <taxon>Archosauria</taxon>
        <taxon>Dinosauria</taxon>
        <taxon>Saurischia</taxon>
        <taxon>Theropoda</taxon>
        <taxon>Coelurosauria</taxon>
        <taxon>Aves</taxon>
        <taxon>Neognathae</taxon>
        <taxon>Neoaves</taxon>
        <taxon>Telluraves</taxon>
        <taxon>Accipitrimorphae</taxon>
        <taxon>Accipitriformes</taxon>
        <taxon>Accipitridae</taxon>
        <taxon>Accipitrinae</taxon>
        <taxon>Aquila</taxon>
    </lineage>
</organism>
<keyword evidence="3" id="KW-0206">Cytoskeleton</keyword>
<dbReference type="InParanoid" id="A0A663FDY3"/>
<dbReference type="GeneTree" id="ENSGT00940000159205"/>
<proteinExistence type="inferred from homology"/>
<protein>
    <submittedName>
        <fullName evidence="7">Uncharacterized protein</fullName>
    </submittedName>
</protein>
<evidence type="ECO:0000256" key="1">
    <source>
        <dbReference type="ARBA" id="ARBA00004114"/>
    </source>
</evidence>